<name>A0A9X2HQW8_9SPHN</name>
<dbReference type="Proteomes" id="UP001139486">
    <property type="component" value="Unassembled WGS sequence"/>
</dbReference>
<protein>
    <submittedName>
        <fullName evidence="1">Uncharacterized protein</fullName>
    </submittedName>
</protein>
<dbReference type="AlphaFoldDB" id="A0A9X2HQW8"/>
<organism evidence="1 2">
    <name type="scientific">Sphingomonas liriopis</name>
    <dbReference type="NCBI Taxonomy" id="2949094"/>
    <lineage>
        <taxon>Bacteria</taxon>
        <taxon>Pseudomonadati</taxon>
        <taxon>Pseudomonadota</taxon>
        <taxon>Alphaproteobacteria</taxon>
        <taxon>Sphingomonadales</taxon>
        <taxon>Sphingomonadaceae</taxon>
        <taxon>Sphingomonas</taxon>
    </lineage>
</organism>
<proteinExistence type="predicted"/>
<accession>A0A9X2HQW8</accession>
<keyword evidence="2" id="KW-1185">Reference proteome</keyword>
<evidence type="ECO:0000313" key="2">
    <source>
        <dbReference type="Proteomes" id="UP001139486"/>
    </source>
</evidence>
<gene>
    <name evidence="1" type="ORF">M9979_13425</name>
</gene>
<evidence type="ECO:0000313" key="1">
    <source>
        <dbReference type="EMBL" id="MCP3735871.1"/>
    </source>
</evidence>
<comment type="caution">
    <text evidence="1">The sequence shown here is derived from an EMBL/GenBank/DDBJ whole genome shotgun (WGS) entry which is preliminary data.</text>
</comment>
<reference evidence="1" key="1">
    <citation type="submission" date="2022-05" db="EMBL/GenBank/DDBJ databases">
        <title>Sphingomonas sp. strain RP10 Genome sequencing and assembly.</title>
        <authorList>
            <person name="Kim I."/>
        </authorList>
    </citation>
    <scope>NUCLEOTIDE SEQUENCE</scope>
    <source>
        <strain evidence="1">RP10</strain>
    </source>
</reference>
<dbReference type="RefSeq" id="WP_254289867.1">
    <property type="nucleotide sequence ID" value="NZ_JAMLDY010000017.1"/>
</dbReference>
<sequence>MSKTHEKQKQLHHDVTHVGLRAQATAVGLIQLCIELRTANVLDDSALTRIKQVIGDELLLGPYRRHASRDDRDEVRARLDRLFAGEEKIGPVDELQFLTEGDT</sequence>
<dbReference type="EMBL" id="JAMLDY010000017">
    <property type="protein sequence ID" value="MCP3735871.1"/>
    <property type="molecule type" value="Genomic_DNA"/>
</dbReference>